<feature type="domain" description="HTH tetR-type" evidence="3">
    <location>
        <begin position="8"/>
        <end position="68"/>
    </location>
</feature>
<dbReference type="GO" id="GO:0006355">
    <property type="term" value="P:regulation of DNA-templated transcription"/>
    <property type="evidence" value="ECO:0007669"/>
    <property type="project" value="UniProtKB-ARBA"/>
</dbReference>
<evidence type="ECO:0000313" key="4">
    <source>
        <dbReference type="EMBL" id="EFW05467.1"/>
    </source>
</evidence>
<dbReference type="Gene3D" id="1.10.10.60">
    <property type="entry name" value="Homeodomain-like"/>
    <property type="match status" value="1"/>
</dbReference>
<dbReference type="Proteomes" id="UP000003157">
    <property type="component" value="Unassembled WGS sequence"/>
</dbReference>
<keyword evidence="5" id="KW-1185">Reference proteome</keyword>
<accession>E7G926</accession>
<comment type="caution">
    <text evidence="4">The sequence shown here is derived from an EMBL/GenBank/DDBJ whole genome shotgun (WGS) entry which is preliminary data.</text>
</comment>
<dbReference type="PROSITE" id="PS01081">
    <property type="entry name" value="HTH_TETR_1"/>
    <property type="match status" value="1"/>
</dbReference>
<dbReference type="GO" id="GO:0003677">
    <property type="term" value="F:DNA binding"/>
    <property type="evidence" value="ECO:0007669"/>
    <property type="project" value="UniProtKB-UniRule"/>
</dbReference>
<sequence length="207" mass="25212">MKREDMNKAMHTKIIESAIQEFNEKSYEKASMNHICQIGQISKGIIYHYFKDKDELYLECIKICFETIVTYYQDHLPLDMNQEESMKIYMQLRMQFFEEYPQLRGLFFHTILRTPSHLKEEVKMIKTDFDVLNEDFIKHYLQSKKLRTGVSFERALEYYKMMQNTFNDYFRVQIENGEPFDEIVEKHEEEMENWIDIVLYGIAREEN</sequence>
<dbReference type="PANTHER" id="PTHR30328">
    <property type="entry name" value="TRANSCRIPTIONAL REPRESSOR"/>
    <property type="match status" value="1"/>
</dbReference>
<keyword evidence="1 2" id="KW-0238">DNA-binding</keyword>
<dbReference type="STRING" id="100884.GCA_000269565_03105"/>
<dbReference type="eggNOG" id="COG1309">
    <property type="taxonomic scope" value="Bacteria"/>
</dbReference>
<dbReference type="InterPro" id="IPR009057">
    <property type="entry name" value="Homeodomain-like_sf"/>
</dbReference>
<reference evidence="4 5" key="1">
    <citation type="submission" date="2010-12" db="EMBL/GenBank/DDBJ databases">
        <title>The Genome Sequence of Coprobacillus sp. strain 29_1.</title>
        <authorList>
            <consortium name="The Broad Institute Genome Sequencing Platform"/>
            <person name="Earl A."/>
            <person name="Ward D."/>
            <person name="Feldgarden M."/>
            <person name="Gevers D."/>
            <person name="Daigneault M."/>
            <person name="Sibley C.D."/>
            <person name="White A."/>
            <person name="Strauss J."/>
            <person name="Allen-Vercoe E."/>
            <person name="Young S.K."/>
            <person name="Zeng Q."/>
            <person name="Gargeya S."/>
            <person name="Fitzgerald M."/>
            <person name="Haas B."/>
            <person name="Abouelleil A."/>
            <person name="Alvarado L."/>
            <person name="Arachchi H.M."/>
            <person name="Berlin A."/>
            <person name="Brown A."/>
            <person name="Chapman S.B."/>
            <person name="Chen Z."/>
            <person name="Dunbar C."/>
            <person name="Freedman E."/>
            <person name="Gearin G."/>
            <person name="Gellesch M."/>
            <person name="Goldberg J."/>
            <person name="Griggs A."/>
            <person name="Gujja S."/>
            <person name="Heilman E."/>
            <person name="Heiman D."/>
            <person name="Howarth C."/>
            <person name="Larson L."/>
            <person name="Lui A."/>
            <person name="MacDonald P.J.P."/>
            <person name="Mehta T."/>
            <person name="Montmayeur A."/>
            <person name="Murphy C."/>
            <person name="Neiman D."/>
            <person name="Pearson M."/>
            <person name="Priest M."/>
            <person name="Roberts A."/>
            <person name="Saif S."/>
            <person name="Shea T."/>
            <person name="Shenoy N."/>
            <person name="Sisk P."/>
            <person name="Stolte C."/>
            <person name="Sykes S."/>
            <person name="White J."/>
            <person name="Yandava C."/>
            <person name="Nusbaum C."/>
            <person name="Birren B."/>
        </authorList>
    </citation>
    <scope>NUCLEOTIDE SEQUENCE [LARGE SCALE GENOMIC DNA]</scope>
    <source>
        <strain evidence="4 5">29_1</strain>
    </source>
</reference>
<evidence type="ECO:0000313" key="5">
    <source>
        <dbReference type="Proteomes" id="UP000003157"/>
    </source>
</evidence>
<dbReference type="SUPFAM" id="SSF46689">
    <property type="entry name" value="Homeodomain-like"/>
    <property type="match status" value="1"/>
</dbReference>
<organism evidence="4 5">
    <name type="scientific">Coprobacillus cateniformis</name>
    <dbReference type="NCBI Taxonomy" id="100884"/>
    <lineage>
        <taxon>Bacteria</taxon>
        <taxon>Bacillati</taxon>
        <taxon>Bacillota</taxon>
        <taxon>Erysipelotrichia</taxon>
        <taxon>Erysipelotrichales</taxon>
        <taxon>Coprobacillaceae</taxon>
        <taxon>Coprobacillus</taxon>
    </lineage>
</organism>
<dbReference type="EMBL" id="ADKX01000023">
    <property type="protein sequence ID" value="EFW05467.1"/>
    <property type="molecule type" value="Genomic_DNA"/>
</dbReference>
<evidence type="ECO:0000259" key="3">
    <source>
        <dbReference type="PROSITE" id="PS50977"/>
    </source>
</evidence>
<evidence type="ECO:0000256" key="2">
    <source>
        <dbReference type="PROSITE-ProRule" id="PRU00335"/>
    </source>
</evidence>
<dbReference type="InterPro" id="IPR023772">
    <property type="entry name" value="DNA-bd_HTH_TetR-type_CS"/>
</dbReference>
<gene>
    <name evidence="4" type="ORF">HMPREF9488_01264</name>
</gene>
<dbReference type="RefSeq" id="WP_008788380.1">
    <property type="nucleotide sequence ID" value="NZ_AKCB01000002.1"/>
</dbReference>
<dbReference type="InterPro" id="IPR036271">
    <property type="entry name" value="Tet_transcr_reg_TetR-rel_C_sf"/>
</dbReference>
<dbReference type="OrthoDB" id="9780939at2"/>
<dbReference type="PROSITE" id="PS50977">
    <property type="entry name" value="HTH_TETR_2"/>
    <property type="match status" value="1"/>
</dbReference>
<evidence type="ECO:0000256" key="1">
    <source>
        <dbReference type="ARBA" id="ARBA00023125"/>
    </source>
</evidence>
<feature type="DNA-binding region" description="H-T-H motif" evidence="2">
    <location>
        <begin position="31"/>
        <end position="50"/>
    </location>
</feature>
<dbReference type="InterPro" id="IPR001647">
    <property type="entry name" value="HTH_TetR"/>
</dbReference>
<dbReference type="Pfam" id="PF00440">
    <property type="entry name" value="TetR_N"/>
    <property type="match status" value="1"/>
</dbReference>
<dbReference type="HOGENOM" id="CLU_069356_45_0_9"/>
<dbReference type="Gene3D" id="1.10.357.10">
    <property type="entry name" value="Tetracycline Repressor, domain 2"/>
    <property type="match status" value="1"/>
</dbReference>
<dbReference type="InterPro" id="IPR050109">
    <property type="entry name" value="HTH-type_TetR-like_transc_reg"/>
</dbReference>
<dbReference type="PANTHER" id="PTHR30328:SF54">
    <property type="entry name" value="HTH-TYPE TRANSCRIPTIONAL REPRESSOR SCO4008"/>
    <property type="match status" value="1"/>
</dbReference>
<dbReference type="PRINTS" id="PR00455">
    <property type="entry name" value="HTHTETR"/>
</dbReference>
<proteinExistence type="predicted"/>
<dbReference type="SUPFAM" id="SSF48498">
    <property type="entry name" value="Tetracyclin repressor-like, C-terminal domain"/>
    <property type="match status" value="1"/>
</dbReference>
<dbReference type="AlphaFoldDB" id="E7G926"/>
<dbReference type="GeneID" id="78230899"/>
<protein>
    <recommendedName>
        <fullName evidence="3">HTH tetR-type domain-containing protein</fullName>
    </recommendedName>
</protein>
<name>E7G926_9FIRM</name>